<evidence type="ECO:0000313" key="2">
    <source>
        <dbReference type="Proteomes" id="UP000823927"/>
    </source>
</evidence>
<dbReference type="PANTHER" id="PTHR41368:SF1">
    <property type="entry name" value="PROTEIN YGHO"/>
    <property type="match status" value="1"/>
</dbReference>
<dbReference type="AlphaFoldDB" id="A0A9D1JRX7"/>
<gene>
    <name evidence="1" type="ORF">IAB46_14610</name>
</gene>
<name>A0A9D1JRX7_9FIRM</name>
<protein>
    <recommendedName>
        <fullName evidence="3">N-acetyltransferase domain-containing protein</fullName>
    </recommendedName>
</protein>
<dbReference type="PANTHER" id="PTHR41368">
    <property type="entry name" value="PROTEIN YGHO"/>
    <property type="match status" value="1"/>
</dbReference>
<reference evidence="1" key="1">
    <citation type="submission" date="2020-10" db="EMBL/GenBank/DDBJ databases">
        <authorList>
            <person name="Gilroy R."/>
        </authorList>
    </citation>
    <scope>NUCLEOTIDE SEQUENCE</scope>
    <source>
        <strain evidence="1">CHK178-757</strain>
    </source>
</reference>
<evidence type="ECO:0008006" key="3">
    <source>
        <dbReference type="Google" id="ProtNLM"/>
    </source>
</evidence>
<dbReference type="SUPFAM" id="SSF55729">
    <property type="entry name" value="Acyl-CoA N-acyltransferases (Nat)"/>
    <property type="match status" value="1"/>
</dbReference>
<dbReference type="InterPro" id="IPR016181">
    <property type="entry name" value="Acyl_CoA_acyltransferase"/>
</dbReference>
<proteinExistence type="predicted"/>
<reference evidence="1" key="2">
    <citation type="journal article" date="2021" name="PeerJ">
        <title>Extensive microbial diversity within the chicken gut microbiome revealed by metagenomics and culture.</title>
        <authorList>
            <person name="Gilroy R."/>
            <person name="Ravi A."/>
            <person name="Getino M."/>
            <person name="Pursley I."/>
            <person name="Horton D.L."/>
            <person name="Alikhan N.F."/>
            <person name="Baker D."/>
            <person name="Gharbi K."/>
            <person name="Hall N."/>
            <person name="Watson M."/>
            <person name="Adriaenssens E.M."/>
            <person name="Foster-Nyarko E."/>
            <person name="Jarju S."/>
            <person name="Secka A."/>
            <person name="Antonio M."/>
            <person name="Oren A."/>
            <person name="Chaudhuri R.R."/>
            <person name="La Ragione R."/>
            <person name="Hildebrand F."/>
            <person name="Pallen M.J."/>
        </authorList>
    </citation>
    <scope>NUCLEOTIDE SEQUENCE</scope>
    <source>
        <strain evidence="1">CHK178-757</strain>
    </source>
</reference>
<sequence>MIEIREVQTKREMGIFIKFPYKFYKKHPYWVPSLLMDEKNTLDKEKNGAFESAQARFWLAWKDGRPVGRVAAIFLEKYEEKWGQRRLRFGWLDFIDNKEVAFGLLDAVWQWAKELGAAAVHGPMGFNDMDKEGMLIEGFDLPGSMLTIYNEPYYNTYLEMYGFEKDVDWVEYSFKTPEKNPELFEKMAKRVQEKTRYRLKTFKNSKELVEWGPRIFEIYNKAYDHLYGAMPLNERQIKSAIEQYLKIIDPEFVLGIVDGSGDLVGFGVAMINLDTAVKKAGGRLLPLGFIHILRAMKARDTYLTMLLIGLEQEVQKSGAVALMLNQIVDTCHKRGINRIYCLPELEDNLSVQKLWKLFDTEIVRRRRVYIRYMDAAQRMDYIYKA</sequence>
<evidence type="ECO:0000313" key="1">
    <source>
        <dbReference type="EMBL" id="HIS48751.1"/>
    </source>
</evidence>
<accession>A0A9D1JRX7</accession>
<dbReference type="EMBL" id="DVIT01000062">
    <property type="protein sequence ID" value="HIS48751.1"/>
    <property type="molecule type" value="Genomic_DNA"/>
</dbReference>
<dbReference type="Proteomes" id="UP000823927">
    <property type="component" value="Unassembled WGS sequence"/>
</dbReference>
<comment type="caution">
    <text evidence="1">The sequence shown here is derived from an EMBL/GenBank/DDBJ whole genome shotgun (WGS) entry which is preliminary data.</text>
</comment>
<dbReference type="InterPro" id="IPR039968">
    <property type="entry name" value="BcerS-like"/>
</dbReference>
<organism evidence="1 2">
    <name type="scientific">Candidatus Scybalocola faecigallinarum</name>
    <dbReference type="NCBI Taxonomy" id="2840941"/>
    <lineage>
        <taxon>Bacteria</taxon>
        <taxon>Bacillati</taxon>
        <taxon>Bacillota</taxon>
        <taxon>Clostridia</taxon>
        <taxon>Lachnospirales</taxon>
        <taxon>Lachnospiraceae</taxon>
        <taxon>Lachnospiraceae incertae sedis</taxon>
        <taxon>Candidatus Scybalocola (ex Gilroy et al. 2021)</taxon>
    </lineage>
</organism>
<dbReference type="Gene3D" id="3.40.630.30">
    <property type="match status" value="1"/>
</dbReference>